<dbReference type="EMBL" id="CYKH01001085">
    <property type="protein sequence ID" value="CUG82797.1"/>
    <property type="molecule type" value="Genomic_DNA"/>
</dbReference>
<proteinExistence type="predicted"/>
<dbReference type="AlphaFoldDB" id="A0A0S4J5K0"/>
<evidence type="ECO:0000313" key="4">
    <source>
        <dbReference type="Proteomes" id="UP000051952"/>
    </source>
</evidence>
<dbReference type="VEuPathDB" id="TriTrypDB:BSAL_87320"/>
<protein>
    <submittedName>
        <fullName evidence="2">Uncharacterized protein</fullName>
    </submittedName>
</protein>
<evidence type="ECO:0000313" key="3">
    <source>
        <dbReference type="EMBL" id="CUG82875.1"/>
    </source>
</evidence>
<feature type="compositionally biased region" description="Low complexity" evidence="1">
    <location>
        <begin position="172"/>
        <end position="183"/>
    </location>
</feature>
<feature type="compositionally biased region" description="Low complexity" evidence="1">
    <location>
        <begin position="55"/>
        <end position="73"/>
    </location>
</feature>
<feature type="compositionally biased region" description="Basic and acidic residues" evidence="1">
    <location>
        <begin position="1"/>
        <end position="17"/>
    </location>
</feature>
<dbReference type="Proteomes" id="UP000051952">
    <property type="component" value="Unassembled WGS sequence"/>
</dbReference>
<reference evidence="4" key="1">
    <citation type="submission" date="2015-09" db="EMBL/GenBank/DDBJ databases">
        <authorList>
            <consortium name="Pathogen Informatics"/>
        </authorList>
    </citation>
    <scope>NUCLEOTIDE SEQUENCE [LARGE SCALE GENOMIC DNA]</scope>
    <source>
        <strain evidence="4">Lake Konstanz</strain>
    </source>
</reference>
<feature type="region of interest" description="Disordered" evidence="1">
    <location>
        <begin position="1"/>
        <end position="127"/>
    </location>
</feature>
<feature type="compositionally biased region" description="Polar residues" evidence="1">
    <location>
        <begin position="118"/>
        <end position="127"/>
    </location>
</feature>
<evidence type="ECO:0000313" key="2">
    <source>
        <dbReference type="EMBL" id="CUG82797.1"/>
    </source>
</evidence>
<feature type="compositionally biased region" description="Basic and acidic residues" evidence="1">
    <location>
        <begin position="38"/>
        <end position="48"/>
    </location>
</feature>
<dbReference type="EMBL" id="CYKH01001087">
    <property type="protein sequence ID" value="CUG82875.1"/>
    <property type="molecule type" value="Genomic_DNA"/>
</dbReference>
<feature type="region of interest" description="Disordered" evidence="1">
    <location>
        <begin position="451"/>
        <end position="479"/>
    </location>
</feature>
<feature type="compositionally biased region" description="Basic and acidic residues" evidence="1">
    <location>
        <begin position="87"/>
        <end position="105"/>
    </location>
</feature>
<name>A0A0S4J5K0_BODSA</name>
<feature type="compositionally biased region" description="Low complexity" evidence="1">
    <location>
        <begin position="233"/>
        <end position="245"/>
    </location>
</feature>
<sequence length="810" mass="87259">MSEEGRQRSGSLKEKFDGFFTRRTKGRVVDAAAGEVGEQSHEGVHIHEAAPAPPEAAVAPTAPPQAAASTAAPLQSSNEELIASPEPKQHGTTRDEDGNAKKQEKTSPPILSEASLEGTASSLTATNREGSKLKMSFTDALAQLARKHGVYYTEGSIHKPQGHSANDVSDGRPAASSSSSTRPSLEKSVIHEEIVWWMYDSTQQPTAGKWHHRHHQHRSNGGEGVIDASLGRPSSAPSIPPSTSAQHHSGGGAASRGDWMGVEPPNSLLLLASMSHRPHAARATLQVEDVRILEHIQWPLVSIIAGLAQDNWRQSIRRHVEDPRKWVAEIDAVLEARGNRIVEVVTTVEVASSQPVQSEGGDDDAGPLAVVPVVVVARDNEAEVATAPRHETHLRHRLLDFFERYDPQRMPSAQAVSGVIQCGITEQTLFDFLRSRYGLSASAPQMFLSGGSGAPASVHERVPSTHQQHSKARHEEYGSPKSFVDDLASPLGYVTGASPDFCLVPGDVSHHLATEGSIAMHSESVTTHPPRSAVARSTAAVSTDHWPASWTAAVLPLVPTSVEVVLDGATWNSQASKPGLANPRTTFATASVPTQLFTYNGAMMELSHEAMEANTILSRSSLISDRSSENIGELIVYPKSQAAALRAHRLAAQSPHHKHPPMSNAVPSNEVLDALDATLRSSTKTLNSPSHPPMTGGRRRRRGAEDDDGVDTLGDHFARAMLDSTLLWSKHTGDASIHTTTAPLPPPSSNVKHSKPSTRRQVVWQHPVTLPFPQATTDNGAQKELVLFLEDHWDLDDLDLRPVQSPLSFL</sequence>
<evidence type="ECO:0000256" key="1">
    <source>
        <dbReference type="SAM" id="MobiDB-lite"/>
    </source>
</evidence>
<accession>A0A0S4J5K0</accession>
<feature type="compositionally biased region" description="Basic residues" evidence="1">
    <location>
        <begin position="209"/>
        <end position="218"/>
    </location>
</feature>
<feature type="region of interest" description="Disordered" evidence="1">
    <location>
        <begin position="737"/>
        <end position="758"/>
    </location>
</feature>
<reference evidence="2" key="2">
    <citation type="submission" date="2015-09" db="EMBL/GenBank/DDBJ databases">
        <authorList>
            <person name="Jackson K.R."/>
            <person name="Lunt B.L."/>
            <person name="Fisher J.N.B."/>
            <person name="Gardner A.V."/>
            <person name="Bailey M.E."/>
            <person name="Deus L.M."/>
            <person name="Earl A.S."/>
            <person name="Gibby P.D."/>
            <person name="Hartmann K.A."/>
            <person name="Liu J.E."/>
            <person name="Manci A.M."/>
            <person name="Nielsen D.A."/>
            <person name="Solomon M.B."/>
            <person name="Breakwell D.P."/>
            <person name="Burnett S.H."/>
            <person name="Grose J.H."/>
        </authorList>
    </citation>
    <scope>NUCLEOTIDE SEQUENCE [LARGE SCALE GENOMIC DNA]</scope>
    <source>
        <strain evidence="2">Lake Konstanz</strain>
    </source>
</reference>
<gene>
    <name evidence="2" type="ORF">BSAL_87285</name>
    <name evidence="3" type="ORF">BSAL_87320</name>
</gene>
<feature type="region of interest" description="Disordered" evidence="1">
    <location>
        <begin position="647"/>
        <end position="667"/>
    </location>
</feature>
<keyword evidence="4" id="KW-1185">Reference proteome</keyword>
<organism evidence="2 4">
    <name type="scientific">Bodo saltans</name>
    <name type="common">Flagellated protozoan</name>
    <dbReference type="NCBI Taxonomy" id="75058"/>
    <lineage>
        <taxon>Eukaryota</taxon>
        <taxon>Discoba</taxon>
        <taxon>Euglenozoa</taxon>
        <taxon>Kinetoplastea</taxon>
        <taxon>Metakinetoplastina</taxon>
        <taxon>Eubodonida</taxon>
        <taxon>Bodonidae</taxon>
        <taxon>Bodo</taxon>
    </lineage>
</organism>
<dbReference type="VEuPathDB" id="TriTrypDB:BSAL_87285"/>
<feature type="region of interest" description="Disordered" evidence="1">
    <location>
        <begin position="207"/>
        <end position="259"/>
    </location>
</feature>
<feature type="region of interest" description="Disordered" evidence="1">
    <location>
        <begin position="155"/>
        <end position="186"/>
    </location>
</feature>
<feature type="region of interest" description="Disordered" evidence="1">
    <location>
        <begin position="681"/>
        <end position="711"/>
    </location>
</feature>